<proteinExistence type="predicted"/>
<feature type="compositionally biased region" description="Basic and acidic residues" evidence="1">
    <location>
        <begin position="51"/>
        <end position="63"/>
    </location>
</feature>
<protein>
    <submittedName>
        <fullName evidence="2">Uncharacterized protein</fullName>
    </submittedName>
</protein>
<feature type="compositionally biased region" description="Polar residues" evidence="1">
    <location>
        <begin position="65"/>
        <end position="74"/>
    </location>
</feature>
<evidence type="ECO:0000313" key="2">
    <source>
        <dbReference type="EMBL" id="CAH4031454.1"/>
    </source>
</evidence>
<accession>A0A9P0TFJ5</accession>
<dbReference type="Proteomes" id="UP001152562">
    <property type="component" value="Unassembled WGS sequence"/>
</dbReference>
<sequence length="83" mass="9032">MNMNVRSVSLQSETQAKFDEGWRYKNKGEIRLGVGCKGSVGGEGRRGCLDSGLDRGSVRRRADPLSQNGRSPQTDCGIFVNGK</sequence>
<name>A0A9P0TFJ5_PIEBR</name>
<evidence type="ECO:0000256" key="1">
    <source>
        <dbReference type="SAM" id="MobiDB-lite"/>
    </source>
</evidence>
<gene>
    <name evidence="2" type="ORF">PIBRA_LOCUS7950</name>
</gene>
<reference evidence="2" key="1">
    <citation type="submission" date="2022-05" db="EMBL/GenBank/DDBJ databases">
        <authorList>
            <person name="Okamura Y."/>
        </authorList>
    </citation>
    <scope>NUCLEOTIDE SEQUENCE</scope>
</reference>
<dbReference type="AlphaFoldDB" id="A0A9P0TFJ5"/>
<feature type="region of interest" description="Disordered" evidence="1">
    <location>
        <begin position="51"/>
        <end position="83"/>
    </location>
</feature>
<organism evidence="2 3">
    <name type="scientific">Pieris brassicae</name>
    <name type="common">White butterfly</name>
    <name type="synonym">Large white butterfly</name>
    <dbReference type="NCBI Taxonomy" id="7116"/>
    <lineage>
        <taxon>Eukaryota</taxon>
        <taxon>Metazoa</taxon>
        <taxon>Ecdysozoa</taxon>
        <taxon>Arthropoda</taxon>
        <taxon>Hexapoda</taxon>
        <taxon>Insecta</taxon>
        <taxon>Pterygota</taxon>
        <taxon>Neoptera</taxon>
        <taxon>Endopterygota</taxon>
        <taxon>Lepidoptera</taxon>
        <taxon>Glossata</taxon>
        <taxon>Ditrysia</taxon>
        <taxon>Papilionoidea</taxon>
        <taxon>Pieridae</taxon>
        <taxon>Pierinae</taxon>
        <taxon>Pieris</taxon>
    </lineage>
</organism>
<keyword evidence="3" id="KW-1185">Reference proteome</keyword>
<dbReference type="EMBL" id="CALOZG010000015">
    <property type="protein sequence ID" value="CAH4031454.1"/>
    <property type="molecule type" value="Genomic_DNA"/>
</dbReference>
<evidence type="ECO:0000313" key="3">
    <source>
        <dbReference type="Proteomes" id="UP001152562"/>
    </source>
</evidence>
<comment type="caution">
    <text evidence="2">The sequence shown here is derived from an EMBL/GenBank/DDBJ whole genome shotgun (WGS) entry which is preliminary data.</text>
</comment>